<dbReference type="GO" id="GO:0005524">
    <property type="term" value="F:ATP binding"/>
    <property type="evidence" value="ECO:0007669"/>
    <property type="project" value="UniProtKB-KW"/>
</dbReference>
<feature type="transmembrane region" description="Helical" evidence="10">
    <location>
        <begin position="111"/>
        <end position="129"/>
    </location>
</feature>
<comment type="caution">
    <text evidence="12">The sequence shown here is derived from an EMBL/GenBank/DDBJ whole genome shotgun (WGS) entry which is preliminary data.</text>
</comment>
<evidence type="ECO:0000256" key="2">
    <source>
        <dbReference type="ARBA" id="ARBA00012438"/>
    </source>
</evidence>
<feature type="transmembrane region" description="Helical" evidence="10">
    <location>
        <begin position="74"/>
        <end position="91"/>
    </location>
</feature>
<comment type="catalytic activity">
    <reaction evidence="1">
        <text>ATP + protein L-histidine = ADP + protein N-phospho-L-histidine.</text>
        <dbReference type="EC" id="2.7.13.3"/>
    </reaction>
</comment>
<keyword evidence="13" id="KW-1185">Reference proteome</keyword>
<proteinExistence type="predicted"/>
<reference evidence="12 13" key="1">
    <citation type="submission" date="2019-06" db="EMBL/GenBank/DDBJ databases">
        <title>Tsukamurella conjunctivitidis sp. nov., Tsukamurella assacharolytica sp. nov. and Tsukamurella sputae sp. nov. isolated from patients with conjunctivitis, bacteraemia (lymphoma) and respiratory infection (sputum) in Hong Kong.</title>
        <authorList>
            <person name="Teng J.L.L."/>
            <person name="Lee H.H."/>
            <person name="Fong J.Y.H."/>
            <person name="Fok K.M.N."/>
            <person name="Lau S.K.P."/>
            <person name="Woo P.C.Y."/>
        </authorList>
    </citation>
    <scope>NUCLEOTIDE SEQUENCE [LARGE SCALE GENOMIC DNA]</scope>
    <source>
        <strain evidence="12 13">HKU71</strain>
    </source>
</reference>
<keyword evidence="8" id="KW-0902">Two-component regulatory system</keyword>
<dbReference type="GO" id="GO:0000155">
    <property type="term" value="F:phosphorelay sensor kinase activity"/>
    <property type="evidence" value="ECO:0007669"/>
    <property type="project" value="InterPro"/>
</dbReference>
<evidence type="ECO:0000259" key="11">
    <source>
        <dbReference type="Pfam" id="PF07730"/>
    </source>
</evidence>
<keyword evidence="10" id="KW-1133">Transmembrane helix</keyword>
<dbReference type="OrthoDB" id="227596at2"/>
<evidence type="ECO:0000313" key="12">
    <source>
        <dbReference type="EMBL" id="TWS20956.1"/>
    </source>
</evidence>
<dbReference type="CDD" id="cd16917">
    <property type="entry name" value="HATPase_UhpB-NarQ-NarX-like"/>
    <property type="match status" value="1"/>
</dbReference>
<feature type="region of interest" description="Disordered" evidence="9">
    <location>
        <begin position="340"/>
        <end position="390"/>
    </location>
</feature>
<protein>
    <recommendedName>
        <fullName evidence="2">histidine kinase</fullName>
        <ecNumber evidence="2">2.7.13.3</ecNumber>
    </recommendedName>
</protein>
<evidence type="ECO:0000256" key="7">
    <source>
        <dbReference type="ARBA" id="ARBA00022840"/>
    </source>
</evidence>
<feature type="transmembrane region" description="Helical" evidence="10">
    <location>
        <begin position="12"/>
        <end position="33"/>
    </location>
</feature>
<feature type="compositionally biased region" description="Polar residues" evidence="9">
    <location>
        <begin position="353"/>
        <end position="364"/>
    </location>
</feature>
<dbReference type="EMBL" id="VIGW01000002">
    <property type="protein sequence ID" value="TWS20956.1"/>
    <property type="molecule type" value="Genomic_DNA"/>
</dbReference>
<evidence type="ECO:0000256" key="10">
    <source>
        <dbReference type="SAM" id="Phobius"/>
    </source>
</evidence>
<dbReference type="Gene3D" id="3.30.565.10">
    <property type="entry name" value="Histidine kinase-like ATPase, C-terminal domain"/>
    <property type="match status" value="1"/>
</dbReference>
<dbReference type="PANTHER" id="PTHR24421">
    <property type="entry name" value="NITRATE/NITRITE SENSOR PROTEIN NARX-RELATED"/>
    <property type="match status" value="1"/>
</dbReference>
<evidence type="ECO:0000256" key="5">
    <source>
        <dbReference type="ARBA" id="ARBA00022741"/>
    </source>
</evidence>
<keyword evidence="10" id="KW-0812">Transmembrane</keyword>
<dbReference type="Proteomes" id="UP000317291">
    <property type="component" value="Unassembled WGS sequence"/>
</dbReference>
<gene>
    <name evidence="12" type="ORF">FK529_03895</name>
</gene>
<evidence type="ECO:0000256" key="4">
    <source>
        <dbReference type="ARBA" id="ARBA00022679"/>
    </source>
</evidence>
<dbReference type="SUPFAM" id="SSF55874">
    <property type="entry name" value="ATPase domain of HSP90 chaperone/DNA topoisomerase II/histidine kinase"/>
    <property type="match status" value="1"/>
</dbReference>
<sequence length="390" mass="42042">MLITAAGADAALTPASAVHLWFAVSVAVIAVAVRRRWPIAAFLGSIFALFASSAMIAVVITLFNVATRFDQRRLLGSFAAIAAIGYIWTTLQITETAIDFSVYTASDAVIVGLYATMTAVAPIVMGRLVRTREELRERLIDIEQVREHERQLDAQAILAKERNQLAREMHDVVSHQVSLIAVQAAALQVSSPDPAAKETAGTLRRLAVNTLEELRHMVNLLRASGGTGSGLHPQPTLTDLERLIDTSGIETRLDDNAARSDLDPALQRAVYRTVQEALTNVRKHAPGSSAVVKIDHTATALNVTITNTRPTRPVLALPSARHGLIGLQERAALLGGVMSTEETSDGGFRLSVSLPTRTSTQETTAAPGADGDRRPLSEQRRRSDSSQEQL</sequence>
<feature type="transmembrane region" description="Helical" evidence="10">
    <location>
        <begin position="39"/>
        <end position="62"/>
    </location>
</feature>
<evidence type="ECO:0000256" key="9">
    <source>
        <dbReference type="SAM" id="MobiDB-lite"/>
    </source>
</evidence>
<dbReference type="AlphaFoldDB" id="A0A5C5RDJ8"/>
<evidence type="ECO:0000256" key="6">
    <source>
        <dbReference type="ARBA" id="ARBA00022777"/>
    </source>
</evidence>
<dbReference type="InterPro" id="IPR036890">
    <property type="entry name" value="HATPase_C_sf"/>
</dbReference>
<accession>A0A5C5RDJ8</accession>
<evidence type="ECO:0000256" key="3">
    <source>
        <dbReference type="ARBA" id="ARBA00022553"/>
    </source>
</evidence>
<feature type="compositionally biased region" description="Basic and acidic residues" evidence="9">
    <location>
        <begin position="370"/>
        <end position="390"/>
    </location>
</feature>
<keyword evidence="3" id="KW-0597">Phosphoprotein</keyword>
<name>A0A5C5RDJ8_9ACTN</name>
<dbReference type="GO" id="GO:0046983">
    <property type="term" value="F:protein dimerization activity"/>
    <property type="evidence" value="ECO:0007669"/>
    <property type="project" value="InterPro"/>
</dbReference>
<dbReference type="Pfam" id="PF07730">
    <property type="entry name" value="HisKA_3"/>
    <property type="match status" value="1"/>
</dbReference>
<dbReference type="PANTHER" id="PTHR24421:SF10">
    <property type="entry name" value="NITRATE_NITRITE SENSOR PROTEIN NARQ"/>
    <property type="match status" value="1"/>
</dbReference>
<keyword evidence="7" id="KW-0067">ATP-binding</keyword>
<keyword evidence="4" id="KW-0808">Transferase</keyword>
<keyword evidence="5" id="KW-0547">Nucleotide-binding</keyword>
<evidence type="ECO:0000313" key="13">
    <source>
        <dbReference type="Proteomes" id="UP000317291"/>
    </source>
</evidence>
<organism evidence="12 13">
    <name type="scientific">Tsukamurella asaccharolytica</name>
    <dbReference type="NCBI Taxonomy" id="2592067"/>
    <lineage>
        <taxon>Bacteria</taxon>
        <taxon>Bacillati</taxon>
        <taxon>Actinomycetota</taxon>
        <taxon>Actinomycetes</taxon>
        <taxon>Mycobacteriales</taxon>
        <taxon>Tsukamurellaceae</taxon>
        <taxon>Tsukamurella</taxon>
    </lineage>
</organism>
<evidence type="ECO:0000256" key="1">
    <source>
        <dbReference type="ARBA" id="ARBA00000085"/>
    </source>
</evidence>
<dbReference type="InterPro" id="IPR011712">
    <property type="entry name" value="Sig_transdc_His_kin_sub3_dim/P"/>
</dbReference>
<keyword evidence="6 12" id="KW-0418">Kinase</keyword>
<keyword evidence="10" id="KW-0472">Membrane</keyword>
<dbReference type="GO" id="GO:0016020">
    <property type="term" value="C:membrane"/>
    <property type="evidence" value="ECO:0007669"/>
    <property type="project" value="InterPro"/>
</dbReference>
<dbReference type="Gene3D" id="1.20.5.1930">
    <property type="match status" value="1"/>
</dbReference>
<dbReference type="EC" id="2.7.13.3" evidence="2"/>
<evidence type="ECO:0000256" key="8">
    <source>
        <dbReference type="ARBA" id="ARBA00023012"/>
    </source>
</evidence>
<dbReference type="InterPro" id="IPR050482">
    <property type="entry name" value="Sensor_HK_TwoCompSys"/>
</dbReference>
<feature type="domain" description="Signal transduction histidine kinase subgroup 3 dimerisation and phosphoacceptor" evidence="11">
    <location>
        <begin position="161"/>
        <end position="224"/>
    </location>
</feature>